<proteinExistence type="inferred from homology"/>
<evidence type="ECO:0000256" key="1">
    <source>
        <dbReference type="ARBA" id="ARBA00006601"/>
    </source>
</evidence>
<organism evidence="5 6">
    <name type="scientific">Pararhodobacter oceanensis</name>
    <dbReference type="NCBI Taxonomy" id="2172121"/>
    <lineage>
        <taxon>Bacteria</taxon>
        <taxon>Pseudomonadati</taxon>
        <taxon>Pseudomonadota</taxon>
        <taxon>Alphaproteobacteria</taxon>
        <taxon>Rhodobacterales</taxon>
        <taxon>Paracoccaceae</taxon>
        <taxon>Pararhodobacter</taxon>
    </lineage>
</organism>
<dbReference type="InterPro" id="IPR001732">
    <property type="entry name" value="UDP-Glc/GDP-Man_DH_N"/>
</dbReference>
<dbReference type="GO" id="GO:0051287">
    <property type="term" value="F:NAD binding"/>
    <property type="evidence" value="ECO:0007669"/>
    <property type="project" value="InterPro"/>
</dbReference>
<dbReference type="Gene3D" id="1.20.5.100">
    <property type="entry name" value="Cytochrome c1, transmembrane anchor, C-terminal"/>
    <property type="match status" value="1"/>
</dbReference>
<evidence type="ECO:0000259" key="3">
    <source>
        <dbReference type="Pfam" id="PF00984"/>
    </source>
</evidence>
<dbReference type="AlphaFoldDB" id="A0A2T8HVX6"/>
<evidence type="ECO:0000313" key="5">
    <source>
        <dbReference type="EMBL" id="PVH29573.1"/>
    </source>
</evidence>
<feature type="domain" description="UDP-glucose/GDP-mannose dehydrogenase dimerisation" evidence="3">
    <location>
        <begin position="192"/>
        <end position="280"/>
    </location>
</feature>
<protein>
    <submittedName>
        <fullName evidence="5">UDP-glucose 6-dehydrogenase</fullName>
    </submittedName>
</protein>
<name>A0A2T8HVX6_9RHOB</name>
<dbReference type="InterPro" id="IPR008927">
    <property type="entry name" value="6-PGluconate_DH-like_C_sf"/>
</dbReference>
<dbReference type="SUPFAM" id="SSF48179">
    <property type="entry name" value="6-phosphogluconate dehydrogenase C-terminal domain-like"/>
    <property type="match status" value="1"/>
</dbReference>
<dbReference type="EMBL" id="QDKM01000002">
    <property type="protein sequence ID" value="PVH29573.1"/>
    <property type="molecule type" value="Genomic_DNA"/>
</dbReference>
<comment type="caution">
    <text evidence="5">The sequence shown here is derived from an EMBL/GenBank/DDBJ whole genome shotgun (WGS) entry which is preliminary data.</text>
</comment>
<dbReference type="PIRSF" id="PIRSF000124">
    <property type="entry name" value="UDPglc_GDPman_dh"/>
    <property type="match status" value="1"/>
</dbReference>
<dbReference type="PANTHER" id="PTHR43750:SF2">
    <property type="entry name" value="UDP-GLUCOSE 6-DEHYDROGENASE"/>
    <property type="match status" value="1"/>
</dbReference>
<dbReference type="Pfam" id="PF00984">
    <property type="entry name" value="UDPG_MGDP_dh"/>
    <property type="match status" value="1"/>
</dbReference>
<feature type="domain" description="UDP-glucose/GDP-mannose dehydrogenase N-terminal" evidence="4">
    <location>
        <begin position="1"/>
        <end position="163"/>
    </location>
</feature>
<reference evidence="5 6" key="1">
    <citation type="submission" date="2018-04" db="EMBL/GenBank/DDBJ databases">
        <title>Pararhodobacter oceanense sp. nov., isolated from marine intertidal sediment.</title>
        <authorList>
            <person name="Wang X.-L."/>
            <person name="Du Z.-J."/>
        </authorList>
    </citation>
    <scope>NUCLEOTIDE SEQUENCE [LARGE SCALE GENOMIC DNA]</scope>
    <source>
        <strain evidence="5 6">AM505</strain>
    </source>
</reference>
<dbReference type="OrthoDB" id="7828641at2"/>
<dbReference type="RefSeq" id="WP_116557458.1">
    <property type="nucleotide sequence ID" value="NZ_QDKM01000002.1"/>
</dbReference>
<dbReference type="GO" id="GO:0016616">
    <property type="term" value="F:oxidoreductase activity, acting on the CH-OH group of donors, NAD or NADP as acceptor"/>
    <property type="evidence" value="ECO:0007669"/>
    <property type="project" value="InterPro"/>
</dbReference>
<evidence type="ECO:0000313" key="6">
    <source>
        <dbReference type="Proteomes" id="UP000245911"/>
    </source>
</evidence>
<dbReference type="Gene3D" id="3.40.50.720">
    <property type="entry name" value="NAD(P)-binding Rossmann-like Domain"/>
    <property type="match status" value="2"/>
</dbReference>
<gene>
    <name evidence="5" type="ORF">DDE20_05455</name>
</gene>
<dbReference type="SUPFAM" id="SSF51735">
    <property type="entry name" value="NAD(P)-binding Rossmann-fold domains"/>
    <property type="match status" value="1"/>
</dbReference>
<dbReference type="InterPro" id="IPR017476">
    <property type="entry name" value="UDP-Glc/GDP-Man"/>
</dbReference>
<evidence type="ECO:0000256" key="2">
    <source>
        <dbReference type="PIRNR" id="PIRNR000124"/>
    </source>
</evidence>
<keyword evidence="6" id="KW-1185">Reference proteome</keyword>
<comment type="similarity">
    <text evidence="1 2">Belongs to the UDP-glucose/GDP-mannose dehydrogenase family.</text>
</comment>
<evidence type="ECO:0000259" key="4">
    <source>
        <dbReference type="Pfam" id="PF03721"/>
    </source>
</evidence>
<sequence length="375" mass="39799">MRIAIIGLGYVALGDALGLARRHQVVLTGPVPDRVEAINAGDFPLGDPTLAAYLARHQLDIRATLDTAQALEGAELVLISAPLAFSADGEDFCTKELESRIEFAFQRCPGVPIVLRSAVPIGFTAQMRARLGASALLYAPEFLRESHALQDTCAPKFLIVGDRGALGAKVAAVLQSAALRGGAEIKLMGASEAEAVKHFSQAYLAARVAFFNELDSYALSFGLNARQVIDGVCLDPRIGTYANNPCFGMGGQRVPRSTQHLNKVFGQVPSQVLPTVTGSNTSRISLLVSKVMERAPRTIGIYNPKGVSGARDPLTLISEGLKAKGAEVREFTGDASADPEALAGFKAACDLVLAQRITPDLHDISAKVFSRDLFA</sequence>
<dbReference type="InterPro" id="IPR014026">
    <property type="entry name" value="UDP-Glc/GDP-Man_DH_dimer"/>
</dbReference>
<dbReference type="Proteomes" id="UP000245911">
    <property type="component" value="Unassembled WGS sequence"/>
</dbReference>
<dbReference type="InterPro" id="IPR036291">
    <property type="entry name" value="NAD(P)-bd_dom_sf"/>
</dbReference>
<dbReference type="PANTHER" id="PTHR43750">
    <property type="entry name" value="UDP-GLUCOSE 6-DEHYDROGENASE TUAD"/>
    <property type="match status" value="1"/>
</dbReference>
<accession>A0A2T8HVX6</accession>
<dbReference type="Pfam" id="PF03721">
    <property type="entry name" value="UDPG_MGDP_dh_N"/>
    <property type="match status" value="1"/>
</dbReference>